<dbReference type="Gene3D" id="3.40.630.30">
    <property type="match status" value="1"/>
</dbReference>
<proteinExistence type="predicted"/>
<evidence type="ECO:0000313" key="4">
    <source>
        <dbReference type="EMBL" id="GLL00970.1"/>
    </source>
</evidence>
<evidence type="ECO:0000259" key="3">
    <source>
        <dbReference type="PROSITE" id="PS51186"/>
    </source>
</evidence>
<dbReference type="PROSITE" id="PS51186">
    <property type="entry name" value="GNAT"/>
    <property type="match status" value="1"/>
</dbReference>
<dbReference type="InterPro" id="IPR000182">
    <property type="entry name" value="GNAT_dom"/>
</dbReference>
<feature type="domain" description="N-acetyltransferase" evidence="3">
    <location>
        <begin position="22"/>
        <end position="187"/>
    </location>
</feature>
<comment type="caution">
    <text evidence="4">The sequence shown here is derived from an EMBL/GenBank/DDBJ whole genome shotgun (WGS) entry which is preliminary data.</text>
</comment>
<dbReference type="EMBL" id="BSFP01000012">
    <property type="protein sequence ID" value="GLL00970.1"/>
    <property type="molecule type" value="Genomic_DNA"/>
</dbReference>
<dbReference type="PANTHER" id="PTHR43877">
    <property type="entry name" value="AMINOALKYLPHOSPHONATE N-ACETYLTRANSFERASE-RELATED-RELATED"/>
    <property type="match status" value="1"/>
</dbReference>
<dbReference type="Proteomes" id="UP001143480">
    <property type="component" value="Unassembled WGS sequence"/>
</dbReference>
<dbReference type="Pfam" id="PF00583">
    <property type="entry name" value="Acetyltransf_1"/>
    <property type="match status" value="1"/>
</dbReference>
<dbReference type="SUPFAM" id="SSF55729">
    <property type="entry name" value="Acyl-CoA N-acyltransferases (Nat)"/>
    <property type="match status" value="1"/>
</dbReference>
<protein>
    <recommendedName>
        <fullName evidence="3">N-acetyltransferase domain-containing protein</fullName>
    </recommendedName>
</protein>
<keyword evidence="5" id="KW-1185">Reference proteome</keyword>
<accession>A0A9W6NKI4</accession>
<reference evidence="4" key="2">
    <citation type="submission" date="2023-01" db="EMBL/GenBank/DDBJ databases">
        <authorList>
            <person name="Sun Q."/>
            <person name="Evtushenko L."/>
        </authorList>
    </citation>
    <scope>NUCLEOTIDE SEQUENCE</scope>
    <source>
        <strain evidence="4">VKM Ac-1321</strain>
    </source>
</reference>
<reference evidence="4" key="1">
    <citation type="journal article" date="2014" name="Int. J. Syst. Evol. Microbiol.">
        <title>Complete genome sequence of Corynebacterium casei LMG S-19264T (=DSM 44701T), isolated from a smear-ripened cheese.</title>
        <authorList>
            <consortium name="US DOE Joint Genome Institute (JGI-PGF)"/>
            <person name="Walter F."/>
            <person name="Albersmeier A."/>
            <person name="Kalinowski J."/>
            <person name="Ruckert C."/>
        </authorList>
    </citation>
    <scope>NUCLEOTIDE SEQUENCE</scope>
    <source>
        <strain evidence="4">VKM Ac-1321</strain>
    </source>
</reference>
<dbReference type="CDD" id="cd04301">
    <property type="entry name" value="NAT_SF"/>
    <property type="match status" value="1"/>
</dbReference>
<evidence type="ECO:0000256" key="2">
    <source>
        <dbReference type="ARBA" id="ARBA00023315"/>
    </source>
</evidence>
<dbReference type="InterPro" id="IPR016181">
    <property type="entry name" value="Acyl_CoA_acyltransferase"/>
</dbReference>
<evidence type="ECO:0000256" key="1">
    <source>
        <dbReference type="ARBA" id="ARBA00022679"/>
    </source>
</evidence>
<keyword evidence="1" id="KW-0808">Transferase</keyword>
<organism evidence="4 5">
    <name type="scientific">Dactylosporangium matsuzakiense</name>
    <dbReference type="NCBI Taxonomy" id="53360"/>
    <lineage>
        <taxon>Bacteria</taxon>
        <taxon>Bacillati</taxon>
        <taxon>Actinomycetota</taxon>
        <taxon>Actinomycetes</taxon>
        <taxon>Micromonosporales</taxon>
        <taxon>Micromonosporaceae</taxon>
        <taxon>Dactylosporangium</taxon>
    </lineage>
</organism>
<keyword evidence="2" id="KW-0012">Acyltransferase</keyword>
<gene>
    <name evidence="4" type="ORF">GCM10017581_027110</name>
</gene>
<dbReference type="InterPro" id="IPR050832">
    <property type="entry name" value="Bact_Acetyltransf"/>
</dbReference>
<dbReference type="AlphaFoldDB" id="A0A9W6NKI4"/>
<name>A0A9W6NKI4_9ACTN</name>
<dbReference type="GO" id="GO:0016747">
    <property type="term" value="F:acyltransferase activity, transferring groups other than amino-acyl groups"/>
    <property type="evidence" value="ECO:0007669"/>
    <property type="project" value="InterPro"/>
</dbReference>
<evidence type="ECO:0000313" key="5">
    <source>
        <dbReference type="Proteomes" id="UP001143480"/>
    </source>
</evidence>
<sequence>MPSIDRNLERAGPVADNERMTVTVRAVTAQDGLGRAALWLEGGRYFAAIDPAAAREPDAEGLVEWLDDIWARSTADPAMLMLVAERDGALVGSVVARRLEPVTSARFQMQRDLGVRRVHVDALLVAASARRSGVGTALLAAVEQWAAEHGAQVVTLETGLGNPTSVPFYEERMGYHRHEVVFRKALR</sequence>